<reference evidence="2 3" key="1">
    <citation type="submission" date="2017-05" db="EMBL/GenBank/DDBJ databases">
        <title>Vagococcus spp. assemblies.</title>
        <authorList>
            <person name="Gulvik C.A."/>
        </authorList>
    </citation>
    <scope>NUCLEOTIDE SEQUENCE [LARGE SCALE GENOMIC DNA]</scope>
    <source>
        <strain evidence="2 3">NCFB 2497</strain>
    </source>
</reference>
<sequence length="349" mass="39096">MKKRTWFVLIMAFLLIITGASGSIFYFQKLEAERAKSDVNKKFKYDNSEELVLNIKNRATLYLSTSQDDYVHMRKQGLSYGNTKENQTTWDIKKDGNKTIVTIDNKNMQQRIQPAIFSFGDIYDDSISLGLPENYKKITIKGNNLDISTYGLILTNLDVETKYGSVDANDLTTEELTINSSHGDIYLYDAKIEKDLALNSTNGNITVEDTSFSNLTAELKNGDMTTGNTKGNLKIDNVSGNTSVNHTKGTVAINNKNGDITFHSNQVNYDVSAETVHGNIFIEVDKRSYERNKVDFSTHLGVVSIFNENLSSETKFSRDKGVNTIKAVSKNGDINVNELDEDDTEYGND</sequence>
<keyword evidence="3" id="KW-1185">Reference proteome</keyword>
<dbReference type="RefSeq" id="WP_114290418.1">
    <property type="nucleotide sequence ID" value="NZ_CP081459.1"/>
</dbReference>
<proteinExistence type="predicted"/>
<protein>
    <recommendedName>
        <fullName evidence="1">DUF4097 domain-containing protein</fullName>
    </recommendedName>
</protein>
<name>A0A369AQD8_9ENTE</name>
<gene>
    <name evidence="2" type="ORF">CBF32_11895</name>
</gene>
<evidence type="ECO:0000313" key="2">
    <source>
        <dbReference type="EMBL" id="RST99439.1"/>
    </source>
</evidence>
<dbReference type="Proteomes" id="UP000288197">
    <property type="component" value="Unassembled WGS sequence"/>
</dbReference>
<dbReference type="OrthoDB" id="2199251at2"/>
<dbReference type="InterPro" id="IPR025164">
    <property type="entry name" value="Toastrack_DUF4097"/>
</dbReference>
<dbReference type="EMBL" id="NGJX01000015">
    <property type="protein sequence ID" value="RST99439.1"/>
    <property type="molecule type" value="Genomic_DNA"/>
</dbReference>
<dbReference type="AlphaFoldDB" id="A0A369AQD8"/>
<accession>A0A369AQD8</accession>
<feature type="domain" description="DUF4097" evidence="1">
    <location>
        <begin position="58"/>
        <end position="241"/>
    </location>
</feature>
<organism evidence="2 3">
    <name type="scientific">Vagococcus fluvialis</name>
    <dbReference type="NCBI Taxonomy" id="2738"/>
    <lineage>
        <taxon>Bacteria</taxon>
        <taxon>Bacillati</taxon>
        <taxon>Bacillota</taxon>
        <taxon>Bacilli</taxon>
        <taxon>Lactobacillales</taxon>
        <taxon>Enterococcaceae</taxon>
        <taxon>Vagococcus</taxon>
    </lineage>
</organism>
<comment type="caution">
    <text evidence="2">The sequence shown here is derived from an EMBL/GenBank/DDBJ whole genome shotgun (WGS) entry which is preliminary data.</text>
</comment>
<evidence type="ECO:0000259" key="1">
    <source>
        <dbReference type="Pfam" id="PF13349"/>
    </source>
</evidence>
<dbReference type="Pfam" id="PF13349">
    <property type="entry name" value="DUF4097"/>
    <property type="match status" value="1"/>
</dbReference>
<dbReference type="GeneID" id="63147400"/>
<evidence type="ECO:0000313" key="3">
    <source>
        <dbReference type="Proteomes" id="UP000288197"/>
    </source>
</evidence>